<evidence type="ECO:0000256" key="1">
    <source>
        <dbReference type="ARBA" id="ARBA00004141"/>
    </source>
</evidence>
<feature type="transmembrane region" description="Helical" evidence="9">
    <location>
        <begin position="276"/>
        <end position="296"/>
    </location>
</feature>
<dbReference type="InterPro" id="IPR001757">
    <property type="entry name" value="P_typ_ATPase"/>
</dbReference>
<organism evidence="11 12">
    <name type="scientific">Allomuricauda ruestringensis (strain DSM 13258 / CIP 107369 / LMG 19739 / B1)</name>
    <name type="common">Muricauda ruestringensis</name>
    <dbReference type="NCBI Taxonomy" id="886377"/>
    <lineage>
        <taxon>Bacteria</taxon>
        <taxon>Pseudomonadati</taxon>
        <taxon>Bacteroidota</taxon>
        <taxon>Flavobacteriia</taxon>
        <taxon>Flavobacteriales</taxon>
        <taxon>Flavobacteriaceae</taxon>
        <taxon>Flagellimonas</taxon>
    </lineage>
</organism>
<dbReference type="GO" id="GO:0030007">
    <property type="term" value="P:intracellular potassium ion homeostasis"/>
    <property type="evidence" value="ECO:0007669"/>
    <property type="project" value="TreeGrafter"/>
</dbReference>
<dbReference type="SUPFAM" id="SSF81665">
    <property type="entry name" value="Calcium ATPase, transmembrane domain M"/>
    <property type="match status" value="1"/>
</dbReference>
<feature type="transmembrane region" description="Helical" evidence="9">
    <location>
        <begin position="58"/>
        <end position="76"/>
    </location>
</feature>
<name>G2PRN7_ALLRU</name>
<dbReference type="GO" id="GO:0005391">
    <property type="term" value="F:P-type sodium:potassium-exchanging transporter activity"/>
    <property type="evidence" value="ECO:0007669"/>
    <property type="project" value="TreeGrafter"/>
</dbReference>
<keyword evidence="4" id="KW-0547">Nucleotide-binding</keyword>
<dbReference type="RefSeq" id="WP_014031769.1">
    <property type="nucleotide sequence ID" value="NC_015945.1"/>
</dbReference>
<dbReference type="SUPFAM" id="SSF81653">
    <property type="entry name" value="Calcium ATPase, transduction domain A"/>
    <property type="match status" value="1"/>
</dbReference>
<reference evidence="12" key="1">
    <citation type="submission" date="2011-08" db="EMBL/GenBank/DDBJ databases">
        <title>The complete genome of Muricauda ruestringensis DSM 13258.</title>
        <authorList>
            <person name="Lucas S."/>
            <person name="Han J."/>
            <person name="Lapidus A."/>
            <person name="Bruce D."/>
            <person name="Goodwin L."/>
            <person name="Pitluck S."/>
            <person name="Peters L."/>
            <person name="Kyrpides N."/>
            <person name="Mavromatis K."/>
            <person name="Ivanova N."/>
            <person name="Ovchinnikova G."/>
            <person name="Teshima H."/>
            <person name="Detter J.C."/>
            <person name="Tapia R."/>
            <person name="Han C."/>
            <person name="Land M."/>
            <person name="Hauser L."/>
            <person name="Markowitz V."/>
            <person name="Cheng J.-F."/>
            <person name="Hugenholtz P."/>
            <person name="Woyke T."/>
            <person name="Wu D."/>
            <person name="Spring S."/>
            <person name="Schroeder M."/>
            <person name="Brambilla E."/>
            <person name="Klenk H.-P."/>
            <person name="Eisen J.A."/>
        </authorList>
    </citation>
    <scope>NUCLEOTIDE SEQUENCE [LARGE SCALE GENOMIC DNA]</scope>
    <source>
        <strain evidence="12">DSM 13258 / LMG 19739 / B1</strain>
    </source>
</reference>
<dbReference type="InterPro" id="IPR023214">
    <property type="entry name" value="HAD_sf"/>
</dbReference>
<dbReference type="InterPro" id="IPR023299">
    <property type="entry name" value="ATPase_P-typ_cyto_dom_N"/>
</dbReference>
<keyword evidence="5" id="KW-0067">ATP-binding</keyword>
<evidence type="ECO:0000256" key="5">
    <source>
        <dbReference type="ARBA" id="ARBA00022840"/>
    </source>
</evidence>
<feature type="transmembrane region" description="Helical" evidence="9">
    <location>
        <begin position="246"/>
        <end position="264"/>
    </location>
</feature>
<evidence type="ECO:0000256" key="3">
    <source>
        <dbReference type="ARBA" id="ARBA00022692"/>
    </source>
</evidence>
<dbReference type="GO" id="GO:0036376">
    <property type="term" value="P:sodium ion export across plasma membrane"/>
    <property type="evidence" value="ECO:0007669"/>
    <property type="project" value="TreeGrafter"/>
</dbReference>
<dbReference type="SFLD" id="SFLDF00027">
    <property type="entry name" value="p-type_atpase"/>
    <property type="match status" value="1"/>
</dbReference>
<dbReference type="EMBL" id="CP002999">
    <property type="protein sequence ID" value="AEM69486.1"/>
    <property type="molecule type" value="Genomic_DNA"/>
</dbReference>
<evidence type="ECO:0000256" key="7">
    <source>
        <dbReference type="ARBA" id="ARBA00022989"/>
    </source>
</evidence>
<dbReference type="InterPro" id="IPR059000">
    <property type="entry name" value="ATPase_P-type_domA"/>
</dbReference>
<dbReference type="SMART" id="SM00831">
    <property type="entry name" value="Cation_ATPase_N"/>
    <property type="match status" value="1"/>
</dbReference>
<evidence type="ECO:0000259" key="10">
    <source>
        <dbReference type="SMART" id="SM00831"/>
    </source>
</evidence>
<dbReference type="Proteomes" id="UP000008908">
    <property type="component" value="Chromosome"/>
</dbReference>
<dbReference type="SFLD" id="SFLDG00002">
    <property type="entry name" value="C1.7:_P-type_atpase_like"/>
    <property type="match status" value="1"/>
</dbReference>
<dbReference type="SUPFAM" id="SSF56784">
    <property type="entry name" value="HAD-like"/>
    <property type="match status" value="1"/>
</dbReference>
<dbReference type="PANTHER" id="PTHR43294:SF20">
    <property type="entry name" value="P-TYPE ATPASE"/>
    <property type="match status" value="1"/>
</dbReference>
<dbReference type="HOGENOM" id="CLU_002360_3_0_10"/>
<dbReference type="EC" id="3.6.3.8" evidence="11"/>
<comment type="similarity">
    <text evidence="2">Belongs to the cation transport ATPase (P-type) (TC 3.A.3) family. Type IIA subfamily.</text>
</comment>
<dbReference type="GO" id="GO:0005524">
    <property type="term" value="F:ATP binding"/>
    <property type="evidence" value="ECO:0007669"/>
    <property type="project" value="UniProtKB-KW"/>
</dbReference>
<dbReference type="InterPro" id="IPR004014">
    <property type="entry name" value="ATPase_P-typ_cation-transptr_N"/>
</dbReference>
<dbReference type="Pfam" id="PF13246">
    <property type="entry name" value="Cation_ATPase"/>
    <property type="match status" value="1"/>
</dbReference>
<feature type="transmembrane region" description="Helical" evidence="9">
    <location>
        <begin position="707"/>
        <end position="729"/>
    </location>
</feature>
<dbReference type="AlphaFoldDB" id="G2PRN7"/>
<dbReference type="InterPro" id="IPR018303">
    <property type="entry name" value="ATPase_P-typ_P_site"/>
</dbReference>
<evidence type="ECO:0000313" key="11">
    <source>
        <dbReference type="EMBL" id="AEM69486.1"/>
    </source>
</evidence>
<dbReference type="PRINTS" id="PR00119">
    <property type="entry name" value="CATATPASE"/>
</dbReference>
<evidence type="ECO:0000313" key="12">
    <source>
        <dbReference type="Proteomes" id="UP000008908"/>
    </source>
</evidence>
<feature type="transmembrane region" description="Helical" evidence="9">
    <location>
        <begin position="757"/>
        <end position="774"/>
    </location>
</feature>
<dbReference type="PANTHER" id="PTHR43294">
    <property type="entry name" value="SODIUM/POTASSIUM-TRANSPORTING ATPASE SUBUNIT ALPHA"/>
    <property type="match status" value="1"/>
</dbReference>
<evidence type="ECO:0000256" key="6">
    <source>
        <dbReference type="ARBA" id="ARBA00022967"/>
    </source>
</evidence>
<dbReference type="Gene3D" id="3.40.50.1000">
    <property type="entry name" value="HAD superfamily/HAD-like"/>
    <property type="match status" value="1"/>
</dbReference>
<keyword evidence="12" id="KW-1185">Reference proteome</keyword>
<dbReference type="Pfam" id="PF00689">
    <property type="entry name" value="Cation_ATPase_C"/>
    <property type="match status" value="1"/>
</dbReference>
<dbReference type="SFLD" id="SFLDS00003">
    <property type="entry name" value="Haloacid_Dehalogenase"/>
    <property type="match status" value="1"/>
</dbReference>
<dbReference type="GO" id="GO:0016887">
    <property type="term" value="F:ATP hydrolysis activity"/>
    <property type="evidence" value="ECO:0007669"/>
    <property type="project" value="InterPro"/>
</dbReference>
<dbReference type="GO" id="GO:0006883">
    <property type="term" value="P:intracellular sodium ion homeostasis"/>
    <property type="evidence" value="ECO:0007669"/>
    <property type="project" value="TreeGrafter"/>
</dbReference>
<keyword evidence="11" id="KW-0378">Hydrolase</keyword>
<dbReference type="InterPro" id="IPR006068">
    <property type="entry name" value="ATPase_P-typ_cation-transptr_C"/>
</dbReference>
<dbReference type="GO" id="GO:0005886">
    <property type="term" value="C:plasma membrane"/>
    <property type="evidence" value="ECO:0007669"/>
    <property type="project" value="TreeGrafter"/>
</dbReference>
<dbReference type="NCBIfam" id="TIGR01494">
    <property type="entry name" value="ATPase_P-type"/>
    <property type="match status" value="2"/>
</dbReference>
<dbReference type="GO" id="GO:1902600">
    <property type="term" value="P:proton transmembrane transport"/>
    <property type="evidence" value="ECO:0007669"/>
    <property type="project" value="TreeGrafter"/>
</dbReference>
<dbReference type="Pfam" id="PF00690">
    <property type="entry name" value="Cation_ATPase_N"/>
    <property type="match status" value="1"/>
</dbReference>
<keyword evidence="3 9" id="KW-0812">Transmembrane</keyword>
<dbReference type="Gene3D" id="2.70.150.10">
    <property type="entry name" value="Calcium-transporting ATPase, cytoplasmic transduction domain A"/>
    <property type="match status" value="1"/>
</dbReference>
<dbReference type="InterPro" id="IPR008250">
    <property type="entry name" value="ATPase_P-typ_transduc_dom_A_sf"/>
</dbReference>
<feature type="transmembrane region" description="Helical" evidence="9">
    <location>
        <begin position="823"/>
        <end position="844"/>
    </location>
</feature>
<dbReference type="Gene3D" id="3.40.1110.10">
    <property type="entry name" value="Calcium-transporting ATPase, cytoplasmic domain N"/>
    <property type="match status" value="1"/>
</dbReference>
<proteinExistence type="inferred from homology"/>
<feature type="transmembrane region" description="Helical" evidence="9">
    <location>
        <begin position="82"/>
        <end position="101"/>
    </location>
</feature>
<gene>
    <name evidence="11" type="ordered locus">Murru_0432</name>
</gene>
<dbReference type="STRING" id="886377.Murru_0432"/>
<evidence type="ECO:0000256" key="2">
    <source>
        <dbReference type="ARBA" id="ARBA00005675"/>
    </source>
</evidence>
<comment type="subcellular location">
    <subcellularLocation>
        <location evidence="1">Membrane</location>
        <topology evidence="1">Multi-pass membrane protein</topology>
    </subcellularLocation>
</comment>
<feature type="transmembrane region" description="Helical" evidence="9">
    <location>
        <begin position="856"/>
        <end position="874"/>
    </location>
</feature>
<feature type="transmembrane region" description="Helical" evidence="9">
    <location>
        <begin position="786"/>
        <end position="803"/>
    </location>
</feature>
<feature type="transmembrane region" description="Helical" evidence="9">
    <location>
        <begin position="680"/>
        <end position="701"/>
    </location>
</feature>
<evidence type="ECO:0000256" key="9">
    <source>
        <dbReference type="SAM" id="Phobius"/>
    </source>
</evidence>
<dbReference type="eggNOG" id="COG0474">
    <property type="taxonomic scope" value="Bacteria"/>
</dbReference>
<dbReference type="InterPro" id="IPR050510">
    <property type="entry name" value="Cation_transp_ATPase_P-type"/>
</dbReference>
<keyword evidence="7 9" id="KW-1133">Transmembrane helix</keyword>
<evidence type="ECO:0000256" key="4">
    <source>
        <dbReference type="ARBA" id="ARBA00022741"/>
    </source>
</evidence>
<dbReference type="GO" id="GO:1990573">
    <property type="term" value="P:potassium ion import across plasma membrane"/>
    <property type="evidence" value="ECO:0007669"/>
    <property type="project" value="TreeGrafter"/>
</dbReference>
<evidence type="ECO:0000256" key="8">
    <source>
        <dbReference type="ARBA" id="ARBA00023136"/>
    </source>
</evidence>
<dbReference type="SUPFAM" id="SSF81660">
    <property type="entry name" value="Metal cation-transporting ATPase, ATP-binding domain N"/>
    <property type="match status" value="1"/>
</dbReference>
<accession>G2PRN7</accession>
<reference evidence="11 12" key="2">
    <citation type="journal article" date="2012" name="Stand. Genomic Sci.">
        <title>Complete genome sequence of the facultatively anaerobic, appendaged bacterium Muricauda ruestringensis type strain (B1(T)).</title>
        <authorList>
            <person name="Huntemann M."/>
            <person name="Teshima H."/>
            <person name="Lapidus A."/>
            <person name="Nolan M."/>
            <person name="Lucas S."/>
            <person name="Hammon N."/>
            <person name="Deshpande S."/>
            <person name="Cheng J.F."/>
            <person name="Tapia R."/>
            <person name="Goodwin L.A."/>
            <person name="Pitluck S."/>
            <person name="Liolios K."/>
            <person name="Pagani I."/>
            <person name="Ivanova N."/>
            <person name="Mavromatis K."/>
            <person name="Mikhailova N."/>
            <person name="Pati A."/>
            <person name="Chen A."/>
            <person name="Palaniappan K."/>
            <person name="Land M."/>
            <person name="Hauser L."/>
            <person name="Pan C."/>
            <person name="Brambilla E.M."/>
            <person name="Rohde M."/>
            <person name="Spring S."/>
            <person name="Goker M."/>
            <person name="Detter J.C."/>
            <person name="Bristow J."/>
            <person name="Eisen J.A."/>
            <person name="Markowitz V."/>
            <person name="Hugenholtz P."/>
            <person name="Kyrpides N.C."/>
            <person name="Klenk H.P."/>
            <person name="Woyke T."/>
        </authorList>
    </citation>
    <scope>NUCLEOTIDE SEQUENCE [LARGE SCALE GENOMIC DNA]</scope>
    <source>
        <strain evidence="12">DSM 13258 / LMG 19739 / B1</strain>
    </source>
</reference>
<dbReference type="KEGG" id="mrs:Murru_0432"/>
<dbReference type="InterPro" id="IPR036412">
    <property type="entry name" value="HAD-like_sf"/>
</dbReference>
<keyword evidence="6" id="KW-1278">Translocase</keyword>
<dbReference type="Gene3D" id="1.20.1110.10">
    <property type="entry name" value="Calcium-transporting ATPase, transmembrane domain"/>
    <property type="match status" value="1"/>
</dbReference>
<feature type="domain" description="Cation-transporting P-type ATPase N-terminal" evidence="10">
    <location>
        <begin position="4"/>
        <end position="78"/>
    </location>
</feature>
<protein>
    <submittedName>
        <fullName evidence="11">ATPase, P-type (Transporting), HAD superfamily, subfamily IC</fullName>
        <ecNumber evidence="11">3.6.3.8</ecNumber>
    </submittedName>
</protein>
<dbReference type="Pfam" id="PF00122">
    <property type="entry name" value="E1-E2_ATPase"/>
    <property type="match status" value="1"/>
</dbReference>
<dbReference type="PROSITE" id="PS00154">
    <property type="entry name" value="ATPASE_E1_E2"/>
    <property type="match status" value="1"/>
</dbReference>
<keyword evidence="8 9" id="KW-0472">Membrane</keyword>
<dbReference type="OrthoDB" id="1521937at2"/>
<dbReference type="PRINTS" id="PR00120">
    <property type="entry name" value="HATPASE"/>
</dbReference>
<dbReference type="InterPro" id="IPR044492">
    <property type="entry name" value="P_typ_ATPase_HD_dom"/>
</dbReference>
<sequence length="881" mass="97225">MLNNAFALPWKEVVKDLGSDVGTGLAANEVKNRLTKYGDNCLPAHVKKGNLKIFLEQFDNPIIYILGVAAGLNLIFGEWLESVTVGIVILITILIGFFMEVSAVRSMETLRNIGQLECSVLRSAKVQKVPSTKIVPGDIILFGAGDVIPADARLVEKKNLEVKEAILTGESAPVGKDILSLEPNAQMTEQMNMVFKGTMVNKGFGKAVVVGTGGNTVLGEIQQLGEIAEETKAPLNKKLNQLSKRLIWVMLAFVIPMILFGFLAGKDLLVMVQTGIALAVATIPEGLPVVVTIALARGMLRLSKQQVIIKKMEAVEILGSVTMVATDKTGTLTEDAMIVHTLNFDGETFKDLDKGNYLALRNTQNKIAYEQFVLCCVLCNDITLSVDEPYRDAIDSSLFRFAENLGENPKQIKERFPEIYKLPFDEERKLMATANKKGDDSHVIFIKGAFENVTALCTKRLIGDNIVPLNNKEQWEETVDKMSSQGLRTIAMAYKEVKGSNFEKNELLNNLALIGTVGFIDPAREDVKDIVDIYKKAGVKVVMMTGDHPKTAKKIASDIGLLENGESNVMEGKDLDMANLNEEKDQNLLLGTKVFARATPKQKLELISFFQEKNNVVGMFGDGINDVPALIKADIGIAMGKRGTGAAREAADVILRDDRFGSVELAIRQGRMLFEHIRQFLIYLLSCNVAEIMTVGIAALLNLPSPLLPLQILFLNLVTDVFPALALGFGKGEEDMMDRPPRSKDEPILTNIHWKSTFIYGTSITFSVLGITLFSEFKLNLLPDQINNLAFYTLIIAQLLNIFNMPKRQASFFFNEVTKNPWVWGAIVLSVAIMVVAYLIPSISRALSLVPLDWTMLQWPVIFGLGSLLFSQFLKRINLAQ</sequence>
<dbReference type="InterPro" id="IPR023298">
    <property type="entry name" value="ATPase_P-typ_TM_dom_sf"/>
</dbReference>